<name>R7MV13_MEGEL</name>
<proteinExistence type="predicted"/>
<keyword evidence="1" id="KW-0812">Transmembrane</keyword>
<sequence length="149" mass="16450">MKWVAFLVKAVVIFFVLWLVFIYGYGDFWLADTIVPDADIEIDEWLHSYYLAGGIAAFIGLICSAIWFYFGINFAGGISAGVKHTILWLIAFIGSFIVAFVCIDAAQEGSGLSFFFVGFLAPVGYYLNSLFNSAEAVKFIPPLGEHIHG</sequence>
<keyword evidence="1" id="KW-1133">Transmembrane helix</keyword>
<protein>
    <submittedName>
        <fullName evidence="2">Uncharacterized protein</fullName>
    </submittedName>
</protein>
<organism evidence="2">
    <name type="scientific">Megasphaera elsdenii CAG:570</name>
    <dbReference type="NCBI Taxonomy" id="1263087"/>
    <lineage>
        <taxon>Bacteria</taxon>
        <taxon>Bacillati</taxon>
        <taxon>Bacillota</taxon>
        <taxon>Negativicutes</taxon>
        <taxon>Veillonellales</taxon>
        <taxon>Veillonellaceae</taxon>
        <taxon>Megasphaera</taxon>
    </lineage>
</organism>
<feature type="transmembrane region" description="Helical" evidence="1">
    <location>
        <begin position="7"/>
        <end position="26"/>
    </location>
</feature>
<feature type="transmembrane region" description="Helical" evidence="1">
    <location>
        <begin position="112"/>
        <end position="131"/>
    </location>
</feature>
<feature type="transmembrane region" description="Helical" evidence="1">
    <location>
        <begin position="49"/>
        <end position="74"/>
    </location>
</feature>
<reference evidence="2" key="1">
    <citation type="submission" date="2012-11" db="EMBL/GenBank/DDBJ databases">
        <title>Dependencies among metagenomic species, viruses, plasmids and units of genetic variation.</title>
        <authorList>
            <person name="Nielsen H.B."/>
            <person name="Almeida M."/>
            <person name="Juncker A.S."/>
            <person name="Rasmussen S."/>
            <person name="Li J."/>
            <person name="Sunagawa S."/>
            <person name="Plichta D."/>
            <person name="Gautier L."/>
            <person name="Le Chatelier E."/>
            <person name="Peletier E."/>
            <person name="Bonde I."/>
            <person name="Nielsen T."/>
            <person name="Manichanh C."/>
            <person name="Arumugam M."/>
            <person name="Batto J."/>
            <person name="Santos M.B.Q.D."/>
            <person name="Blom N."/>
            <person name="Borruel N."/>
            <person name="Burgdorf K.S."/>
            <person name="Boumezbeur F."/>
            <person name="Casellas F."/>
            <person name="Dore J."/>
            <person name="Guarner F."/>
            <person name="Hansen T."/>
            <person name="Hildebrand F."/>
            <person name="Kaas R.S."/>
            <person name="Kennedy S."/>
            <person name="Kristiansen K."/>
            <person name="Kultima J.R."/>
            <person name="Leonard P."/>
            <person name="Levenez F."/>
            <person name="Lund O."/>
            <person name="Moumen B."/>
            <person name="Le Paslier D."/>
            <person name="Pons N."/>
            <person name="Pedersen O."/>
            <person name="Prifti E."/>
            <person name="Qin J."/>
            <person name="Raes J."/>
            <person name="Tap J."/>
            <person name="Tims S."/>
            <person name="Ussery D.W."/>
            <person name="Yamada T."/>
            <person name="MetaHit consortium"/>
            <person name="Renault P."/>
            <person name="Sicheritz-Ponten T."/>
            <person name="Bork P."/>
            <person name="Wang J."/>
            <person name="Brunak S."/>
            <person name="Ehrlich S.D."/>
        </authorList>
    </citation>
    <scope>NUCLEOTIDE SEQUENCE [LARGE SCALE GENOMIC DNA]</scope>
</reference>
<evidence type="ECO:0000313" key="2">
    <source>
        <dbReference type="EMBL" id="CDF05019.1"/>
    </source>
</evidence>
<comment type="caution">
    <text evidence="2">The sequence shown here is derived from an EMBL/GenBank/DDBJ whole genome shotgun (WGS) entry which is preliminary data.</text>
</comment>
<accession>R7MV13</accession>
<dbReference type="EMBL" id="CBKE010000185">
    <property type="protein sequence ID" value="CDF05019.1"/>
    <property type="molecule type" value="Genomic_DNA"/>
</dbReference>
<evidence type="ECO:0000256" key="1">
    <source>
        <dbReference type="SAM" id="Phobius"/>
    </source>
</evidence>
<dbReference type="AlphaFoldDB" id="R7MV13"/>
<dbReference type="Proteomes" id="UP000017908">
    <property type="component" value="Unassembled WGS sequence"/>
</dbReference>
<keyword evidence="1" id="KW-0472">Membrane</keyword>
<gene>
    <name evidence="2" type="ORF">BN715_01311</name>
</gene>
<feature type="transmembrane region" description="Helical" evidence="1">
    <location>
        <begin position="86"/>
        <end position="106"/>
    </location>
</feature>